<evidence type="ECO:0000256" key="2">
    <source>
        <dbReference type="SAM" id="Phobius"/>
    </source>
</evidence>
<dbReference type="Proteomes" id="UP000199051">
    <property type="component" value="Unassembled WGS sequence"/>
</dbReference>
<keyword evidence="2" id="KW-0472">Membrane</keyword>
<organism evidence="3 4">
    <name type="scientific">Actinokineospora terrae</name>
    <dbReference type="NCBI Taxonomy" id="155974"/>
    <lineage>
        <taxon>Bacteria</taxon>
        <taxon>Bacillati</taxon>
        <taxon>Actinomycetota</taxon>
        <taxon>Actinomycetes</taxon>
        <taxon>Pseudonocardiales</taxon>
        <taxon>Pseudonocardiaceae</taxon>
        <taxon>Actinokineospora</taxon>
    </lineage>
</organism>
<reference evidence="4" key="1">
    <citation type="submission" date="2016-10" db="EMBL/GenBank/DDBJ databases">
        <authorList>
            <person name="Varghese N."/>
            <person name="Submissions S."/>
        </authorList>
    </citation>
    <scope>NUCLEOTIDE SEQUENCE [LARGE SCALE GENOMIC DNA]</scope>
    <source>
        <strain evidence="4">DSM 44260</strain>
    </source>
</reference>
<gene>
    <name evidence="3" type="ORF">SAMN04487818_10186</name>
</gene>
<evidence type="ECO:0000256" key="1">
    <source>
        <dbReference type="SAM" id="Coils"/>
    </source>
</evidence>
<feature type="coiled-coil region" evidence="1">
    <location>
        <begin position="163"/>
        <end position="190"/>
    </location>
</feature>
<evidence type="ECO:0000313" key="3">
    <source>
        <dbReference type="EMBL" id="SEQ95956.1"/>
    </source>
</evidence>
<accession>A0A1H9K9S9</accession>
<name>A0A1H9K9S9_9PSEU</name>
<protein>
    <submittedName>
        <fullName evidence="3">Uncharacterized protein</fullName>
    </submittedName>
</protein>
<dbReference type="AlphaFoldDB" id="A0A1H9K9S9"/>
<keyword evidence="2" id="KW-1133">Transmembrane helix</keyword>
<sequence>MVRPPEAPATSREAKLGLTFGLGAALGVVMSAVDDWGAWGLLFLVPLLVFGLRVRRERVGRVVVAFRSTDVDADSTALANRLVISFATLVASRTAAAGWLPQETLATAQRVVWAALGSLRDSAGLRALLRESRRYPELAGEVAAKQAELTSVIDSVTAVADRMDEVLTALGAAELEIATAEAEQARAQRVADLRERLSGTTAPPAPRQVDLDAVAAAVTAAADILSVA</sequence>
<keyword evidence="4" id="KW-1185">Reference proteome</keyword>
<feature type="transmembrane region" description="Helical" evidence="2">
    <location>
        <begin position="36"/>
        <end position="54"/>
    </location>
</feature>
<keyword evidence="2" id="KW-0812">Transmembrane</keyword>
<proteinExistence type="predicted"/>
<evidence type="ECO:0000313" key="4">
    <source>
        <dbReference type="Proteomes" id="UP000199051"/>
    </source>
</evidence>
<dbReference type="RefSeq" id="WP_143073286.1">
    <property type="nucleotide sequence ID" value="NZ_FOGI01000001.1"/>
</dbReference>
<dbReference type="EMBL" id="FOGI01000001">
    <property type="protein sequence ID" value="SEQ95956.1"/>
    <property type="molecule type" value="Genomic_DNA"/>
</dbReference>
<keyword evidence="1" id="KW-0175">Coiled coil</keyword>